<evidence type="ECO:0000256" key="3">
    <source>
        <dbReference type="ARBA" id="ARBA00022837"/>
    </source>
</evidence>
<dbReference type="SUPFAM" id="SSF51120">
    <property type="entry name" value="beta-Roll"/>
    <property type="match status" value="1"/>
</dbReference>
<sequence length="7637" mass="742398">MPTIVQTVNGKVTGLWGSALRRMPNGKLVPLKMGDEVHKGDVILTTQDGLVQLTPLPDAPGLAAKPAAPTNDEIDRVIAELNDPDSQTAPAAGLTGAEGGGLQPGLRVGRIAEDVTPAALAQTAGVEPAGTVPTFTTATAPENQAAATPATPNDRPSATPAAVSGNEDATLPVSLGGTDTDGTITAVTIVNLPANGTLLLADGVTVVTAGQTLTPAQAAGLVFRPAPDFNGGVVVEFTVTDNQGSVSALESVQITVLPVNDTPLANAGIATAGPEYSSIPVSLAGTDIDGTVSAITVTSPPAGGSLFLADGVTPVVAGTALTPAQAANLVFVANPGFTGSTPIGFTVTDNEGASSSAAVAQINVTPVPTTVTLSSSAAAVAEGGSVVYTATVNHPVAGSALVITLSNGSTITIPVGQTSGSSSPVVPRADDVYVQGTQTQTIAVASTTGGNYSSLVTTSTVATGVSDDADSTTVSLTASAASVSEGGSIVYTATLTSPVTGSPLVITLSNGQTITIPVGASSGSSAPFAVRGDDAQVQGTETLNVNITGTTGGNFEAVTPAGTATTTVTDDADVSTVTLTASAASVLEGGSITYTATTSAPVAGSPLVVTLSNGATITIPVGASSASSAPIAVRADDTQVQGPETVTASIVGTSGGSYESLSATGAPATTVTDNADGSTLTLSASAASVAEGGSITYTASVTAPVTGSPLVVTLSNGQTITIPVGASSASSAPFAVRADDAYAQGDQTLSVTVTGTTGGAYEALATTGTATTVVSDDTDATTATLTASAASVTEGGSIVYTATLNNVVTGSPVVLTLSNGQTITIPVGASSASSAPFAVRGDDAQVQGTDTLNVGITNSSGGNFEAIAPGGSVATHVTDDADPTTVTVSASAANVTEGGSIVYTVSLSNAVSGSPLTVMLSNGQSVTIPVGASSASTAAFNVRPDDVNVQADDTLTVTVAGSTGGNFEALTPTGSAVTTVSDDADVSTVNLTSSAASVAEGGSVVYTASVSAPVVGAPLVISLTNGQTITIPVGQSTADSAPFAVRADDNFVQGAQSFSVGIAGTSGGSFEALATTSTVSTTVTDDADVSTVTLSATPSVAEGGTIVYTATLSSAAQTAVVVTLANGSIINIAAGASSGTVNVAAPADDVYLDAGSVSQTIASATGGNFESLQVNPAAASTTVTDTLDATTVSLAGDPTLSEAGSASYTVSLTSVAQADVTVTLTYSGTAANGVDFSGTTTVTIPAGSSSASFSIAAIDDAIAEGPESFTVAIGAATGGNFESLVVSGANGSVTTGIVDNDISTVSLSATPTLTEAGGTIVYTASVTQAPTTALDVTLSNGTVITIAAGALSGTASVPVAASDDVYVDPSSISATIASTTGGGIPLAVDPAPAITTITDTIDAAEVRLVAQPTVSEGGMILYAAVLSHPAQTAVTVTLSTGDTITINAGSAFGAIVLPAPADDVHVDAGNVSVTITNASGGNFENLTVNPTPAVTAITDTVDTTTLSLTATAAVAEGGTIVYTATLTSPAQTDVTVTLSNNAVITIAAGASVGTVTVQAPADDVYVDAGNTSVTIATASGGNFENLVVNPAPAVTAVSDTADTSTVTLTATPSAAEGGNIVYTATLSAPAQSDVTVTLSNGATITILANTSSGSVPVAAPTDDVYLDAGSVSVTIAGASGGNFESLVRNPAAAVTTITDTVDNSTVSITASPAVAEGGNIVYTATLSAPAQSAVTVTLSNNAVITIAAGASTGTVSVAAPTDDVYTDANNVSATISTATGGNFENLTVNPAAAITAITDTVDTTTVSLTATPAVAEGGSIVYTASLTSVAQGPVTVTLQSGATITIPNGAASASITVPAPGEDVYVDAANVSDRIVSAAGGNFENLAVDGTPAVTAVSDTIATTTVSLTASATVAEGGNITYTASLTAPAQTAVTVTLSDNSTITIPAGASSASISLPAPGDDAIVDAGPVSLHITGASGGNFEALAINATPAVTAVTDTVDTTTVSLTGTPSVAEGGSIVYTASLTAPADTAVTVRLSNNATITIAAGASSGSVTVPAPTDDVYNDAGNLSVRIDSASGGNFENLSVDATPVITAVSDTLDTTTVSLTATPAVAEGGSIVYTASLTAPAQGNVTVTLQSGATITILSGASTGSVTVPAPADDVIVDAGSVSNRITGATGGNFENLVVDATPVTTAVSDTLDTTTVSLSGSGSVIEGNAGSYTVSLTSAAQTAVTVTLTYSGTAADGSDFTGVTTVTIPAGASSASFSIATIDDAAAEGSESFTVAIGAATGGNFENLVVSGTNGSVTTGIVDNDVSVVSLSATPAITEAGGGIVYTATLTQAPVSNLTVTLSNGATITVTAGSLTGTVTVPVAANEDVYVDPTTVSATITGTSGGGIALAIDPTPATTAVNDTLDTTTVSLSATPTVAEGGSIVYTATLTSAAQSPVTVNLSNGQQITIATGATTGTLTLAAPGDDALVDAGPVAVSITSASGGNFESLVRDPAPAVTTVTDTVDTTTVTLTASPTVAEGGNIVYTATLNNAAGTAVTVTLSNGAQIVIAAGSSSNSISVPAPGDDVYADAGNVSATITATSGGNFESLAVNPAAAVTAVTDTVNNTTVTLTATPTVAEGGNIVYTATLTSVAQSPVIVTLSNGQQITIPANASSATLTLPAPADDAVVDAGPVSLTIASATGGNFENLVVNPAAATTTVTDTIDTTTVSLSATGTVAEGGNIVYTASLTSPAGTDLVVTLSNNAVITILAGTSSGSVSVPAPGDDVLLDASTVSASIATVNGGNFEQLVVDTTPAATAVTDTIDTTTVSLTATPTVAEGGNIVYTASLNNPAGSNVTLTLSNGAVITILAGNSTGTVTVPAPADDFVIDAGPVSATIATATGGNFEALAIDPAPATTAVTDTIGTTTLTLSATGTAAEGAFIVYTASLTSPAGTDLVVTLSNSQTITIPAGASSASISVAAPADDALIDAGTVSASITGTSGGNFENLSVNSAPATTNITDTVDTTTVTLTATGTVAEGGNIVYTASLNNAAGSDVTITLSNNAVITILAGASTGSVTVAAPGDDALVNAGPVSATITTATGGNFESLAINPTAATTAVTDTVDTTTATLTATPNVAEGGSIVYTASLNAAAGSPVTITLSNGAQINIAAGASSGSVSVLAPTDDVYLDASTISAHITNASGGNFESLVADSTPVSTSITDTINTTTVSLSGSGSVAEGASGSYTVSLTSPAQTSAVTVTLSYSGTAADGSDFTGTTTVTIPAGSSSANFSIATIDDALAEGAESFTITLASATGGNFENLAVSGSAGSVTTGIVDNDISTLSLSATPTLTEAGGTIVYTATLTQAPVTALDVTLSNGQTIHIDAGSLTGTVTVPVAANDDVYVDPTSVSATITGTSGGGIALAVDPAPAVTSIVDTIDTTTVTLTASAGSVAEGGSVVYTASVNNLVTASPLVITLTNGQTITIPVGQSSASSAPFAVRGDDAYVQGSQPLNVGIASTSGANFEALAASSTVSTSVIDDADVTTVTLTSSAATVTEGGSITYTASVNNAVTGSPLVVTLSNGQTITIPVGQSSASSTAFAVRGDDAYVQGSQAVAVSITGTSGGNYEALNTTSTTSTTVTDDADATTVGLTASVANVAEGGSITYTATVNNPVTGTPLVITLTNGEQITIPVGQSSGTSAPVAVRADDAYAQGNQTVTAGISGTSGGNFEALTTSATASTVVSDDGDATTVSLSASAPAVLEGGSIVYTATASSVVTGSPLVVTLSNGQTITIPVGQSSANSLPFAVRGDDAYVQGSETVSVTITGTSGANFEAVTPTGTATTTVTDDADATTVTLTASTASVTEGGSIAYTATVNNAVTGTPLVITLSNGQQITIPVGQSSATSTAFAVRGDDAYMQGNQTVTVGISSTSGGNYEALTTTSTTSTTVTDDADSSVVTLTASTASVTEGGSITYTASVSNAVTGSPLVISLSNGQTITIPVGQSSASSVPFAVRADDAYVQGNQTLTVGINGTTGGNFEALTTSSTTSTTVVDDADATTVTLSSSAASVAEGATITYTATVNNPVTGSDLVVTLNNGQTITIPVGASSASSAPFSVRADDAYAQGNQTVTVGISNTSGGNFEALTTTSITSTTVTDDGDATPVTLSASAASVTEGGSIVYTATVATAVTGSPFVITLSNGQQITIPVGQTSASSAAFAVRADDAYVQGNQTVTVGISNTSGGNFEAVTTTSTASTTVTDDADATTVTLTASTASVTEGGSITYTAAVNNPVTGSALVITLSNGQTITIPVGQSSASSAAFPVRADDAYVQGNQAVTVGITGTTGGNYEALTTTSAASTTVTDDSDATTVTLTASTASVAEGGSIVYTATVNNAVTGSPLVINLNNGQTITIPVGQSSANSTPFAVRADDAYVQGNQAVTVGISNTSGGNFEALTTASTATTTVTDDSDASVVTLTASSATVAEGGSITYTAAVSNPVTGSPLVISLSNGQTITIPVGQSSASSAAFPVRADDAYVQGNQAVTVGITGTTGGNFEALTTSSTTSTTVTDDSDATTVTLTASTASVTEGGSIVYTATVNNAVTGSPLVINLNNGQTITIPVGQSSASSTPFAVRADDAYVQGNQTVTVGIGSTSGGNFEALTTTSTASTTVTDDSDASVVTLTASSASVTEGGSITYTASVSNPVTGSALVISLSNGQSITIPVGSSSASSTPFAVRADDAYVQGNQTVTVGINGTTGGSFEALTTSSTTSTTVTDDSDATTVTLSASAASVVEGGSITYTATVNNAVTGSPLVINLSNGQTITIPVGQSSGTSAAFAVRGDDAYVQGNQAVTVGISNTSGGNFEALTTSSTTSTTVTDDSDATVVTLTASAATVAEGGSITYTATVTNPVTGSPFVINLSNGQQITIPVGSSSASSTPFAVRADDAYAQGNQTATVGISSTSGGNFEARTTTSTVSTTVTDDGDASVVTLTASSASVTEGGSITYTATVNNPVTGSALVISLNNGQTITIPVGASSGTSAAFAVRADDAYVQGNQTVTVGISGTTGGNYEALTTTSTASTTVTDDADPTTVTLTASSASVAEGGSITYTATLSNPVTGSALVINLSNGQQITIPVGQSSGTSAAFAVRADDAYAQGNQTLTVGVSSTTGGNFEALTTTSTASTTVTDDGDASVVTLTASTASVAEGGTITYTAAVTNPVTGSPLVINLSNGQSITIPVGQSSGTSAAFAVRADDAYAQGNQTVTVGISSTSGGNYEALTTTSTASTTVTDDGDVTTVTLTASAASVTEGGSIVYTATVSNAVTGAPFVVTLNNGQTITIPVGQTSASSPAFAVRADDAYVQGSQTVTVGISGTSGGNFEATNTASTASTTVTDDADATTVTLTASAASVTEGGTITYTAAVNNPVTGSALVVNLSNGQTITIPVGASSASSTPFAVRADDAYVQGTQTLNVGINSTSGGNFEALTTTSTASTTVTDDADATTVTLSASAAAVTEGGSIVYTASVNNPVTGSPFVVTLSNGQTITIPVGASSASSAAVAVRADDAYVQGNQNVTVGITGTSGGNFEARTTTSTVTTVVSDDSDATTVTLTPSAGTVNEGGTITYTASVNNAVTGSPLVINLSNGQTITIPVGQSSGTSAAIAVRADDAYAQGNQAVNVSISSTSGGNYEALNTTSTASTTVTDDGDATTVTLTASAASVTEGGSIVYTATVSNAVTGSALVIQLNNGQSITIPVGQTSASSAAFAVRADDAYVQGNQTVTVGISGTSGGNFEALTTTSTASTTVTDDADATTVTLSASSASVTEGGSVTYTASVNNPVTGSPLVVNLSNGQQITIPVGASSATSAAYVPRADDAYAQGTQSVSVGITSTSGGNYEALTTTSTASVAVSDDTDVTTVSLSGAASVTEGGSASYTLTLSNPATTAVTVTLSYGGTAANGSDYSGVTTVTIPAGASSASFSVPTTDDALDEPNETVVVSINTVSGGGFEAIAAHPSNNAVTTSIVDNDPAPSLAINDVTINEAAGTATFTVTLSAASGQTVTVGYGTSNGTATAGSDYTAATGTLTFAPGVTSQTITVPILNDGTYEGSETFNVNLSGATNATIADNLGVGTIRDDGTGTGGTDNDTPTLAVSSASFAEGSGYAQFTVSLSNPSATATTVSLSTTAGTATSGTDYGTTLQVSTDGGANWVNATSATIAAGATSVLVRAPITNDTLDEIDETFSLTATRTAGTTTNGAASGTATILDDDATPTLAINDVSVNEAAGTATFTVTLSAASGQTVTVNYGTANNTATAGSDYTATSGTLTFAPGVTSQTITVSIANDTLTEATESFFVNLSGASNATISDTQGVGSIVDNDAPPTIDLDGNNSTASGNDYSATFTENGSPVAIADTDIAITDVDSTTLASATITLTNAQAGDVLAAGSMPAGITATVSGNVVTLSGSASLAAYQTAIRAVTYANTGENPNTTDRQISVVVNDGTSSSAAATAVIHVNAVNDAPVNLVPGPQILEEDGVYVFSTSMGGGVSDVDSASLTTTLTAANGTITLGSTAGVTVTGNGTGVVVLSGSAAAINAALNGSVYAPTPDFNGATSVTVHTTDGSLSDFDTIPITINPVVDIANDTATTNEDNAVTISVLANDSFENAGRTITAINGSAITAGGPAVAVANGTVSLNASGQLIYTPTANYNGAASFNYTVTSGGVTETAIVNVTVNAVNDAPVNTVPATQTTAEDTSRSITGLAISDVDGGSGSMTVTLAVTNGTLTVSGGTATIANSGTGSVTLTGTMAQINATLASNVTYVPTANFNGAATLTMTTNDNGNTGTGGAQSDIDTVTINVTPVNDAPVATGSAVSGTEDTALVFNWAQFGVTDIDSASSSLGIRVSTLPADGTLQVYNGSAWVNVAANTLVTKATIDAGSFRFVPDANESGSDAYGGSGVGNQQADYARFTFTPNDGALDGTAAMMRIDIAPVADAPTVSHNASVQVTGTLSTLTSIGLSRDYYNAIPTLASGASSTNPDVGEVGIETAVPTSSALVTNVGVAGNLTGDTGVQVAADDAYRVQGLIYMQAGSSYVFSGYADDTVRLEVGGNTVMSGQWGGSGQAMAGTFTSNTFTPTVTGYYSIEFMVYNTSGPGSYDLNLSVNGATAVDLSTSNFLLFQSINQVDAAGGQRSAFIPNATTGEGGYYPVVYDAGVQSRVYLAPVLASLTDTDGSESIAVTLQGIPVGAVLTDGTNTFTASGAATSVNITSWNRSTLSMTFTSGYAGSATLTAVATSTEAATGATATTSTSFAVTVDPTGTTTSLAEIGTFNGDALIGQAGNDVYSVSQVGTGLTVSVTQGATGSIPAQSGTDTTGTIHQAFNTGAGNDYVQAGAGDDTIYLGDTGSSVHPVGGGAPTQAHVAAARVMTLADDTTLTSSTTGLFAAEADDTNANNNSAGNTSITTWSDVANGGSGDDVIYGQNGTDFLYGGTGNDYLNGGAGIDGLRGGAGNDTLVGGAGNDVLRGDAGADVFKWEFADRGAVGTPASDIIMDFNTATPANGGDVLDLRDLLQGEATSGGASGNLSNYLHFTVSGGTTTIAISSSGGFSGGYSAGAVDQSIVLQNVDLTSGGALTTDQQIINDLLNKSKLLVDGT</sequence>
<feature type="compositionally biased region" description="Polar residues" evidence="4">
    <location>
        <begin position="136"/>
        <end position="156"/>
    </location>
</feature>
<dbReference type="SMART" id="SM00237">
    <property type="entry name" value="Calx_beta"/>
    <property type="match status" value="7"/>
</dbReference>
<dbReference type="Pfam" id="PF17963">
    <property type="entry name" value="Big_9"/>
    <property type="match status" value="1"/>
</dbReference>
<dbReference type="PROSITE" id="PS00330">
    <property type="entry name" value="HEMOLYSIN_CALCIUM"/>
    <property type="match status" value="4"/>
</dbReference>
<feature type="region of interest" description="Disordered" evidence="4">
    <location>
        <begin position="136"/>
        <end position="168"/>
    </location>
</feature>
<dbReference type="NCBIfam" id="TIGR03661">
    <property type="entry name" value="T1SS_VCA0849"/>
    <property type="match status" value="1"/>
</dbReference>
<keyword evidence="2" id="KW-0677">Repeat</keyword>
<feature type="domain" description="Calx-beta" evidence="5">
    <location>
        <begin position="1181"/>
        <end position="1274"/>
    </location>
</feature>
<dbReference type="Proteomes" id="UP001303946">
    <property type="component" value="Chromosome"/>
</dbReference>
<keyword evidence="3" id="KW-0106">Calcium</keyword>
<dbReference type="Pfam" id="PF00353">
    <property type="entry name" value="HemolysinCabind"/>
    <property type="match status" value="3"/>
</dbReference>
<proteinExistence type="predicted"/>
<name>A0ABZ0CV70_9BURK</name>
<protein>
    <submittedName>
        <fullName evidence="6">Immunoglobulin-like domain-containing protein</fullName>
    </submittedName>
</protein>
<feature type="domain" description="Calx-beta" evidence="5">
    <location>
        <begin position="6248"/>
        <end position="6345"/>
    </location>
</feature>
<dbReference type="InterPro" id="IPR019960">
    <property type="entry name" value="T1SS_VCA0849"/>
</dbReference>
<evidence type="ECO:0000256" key="2">
    <source>
        <dbReference type="ARBA" id="ARBA00022737"/>
    </source>
</evidence>
<dbReference type="InterPro" id="IPR011049">
    <property type="entry name" value="Serralysin-like_metalloprot_C"/>
</dbReference>
<dbReference type="PANTHER" id="PTHR37494:SF1">
    <property type="entry name" value="STAPHYLOCOCCUS AUREUS SURFACE PROTEIN A"/>
    <property type="match status" value="1"/>
</dbReference>
<dbReference type="PRINTS" id="PR00313">
    <property type="entry name" value="CABNDNGRPT"/>
</dbReference>
<keyword evidence="1" id="KW-0732">Signal</keyword>
<dbReference type="Pfam" id="PF20579">
    <property type="entry name" value="LapA"/>
    <property type="match status" value="55"/>
</dbReference>
<dbReference type="InterPro" id="IPR038081">
    <property type="entry name" value="CalX-like_sf"/>
</dbReference>
<evidence type="ECO:0000256" key="1">
    <source>
        <dbReference type="ARBA" id="ARBA00022729"/>
    </source>
</evidence>
<dbReference type="InterPro" id="IPR046779">
    <property type="entry name" value="LapA_adhesin_dom"/>
</dbReference>
<evidence type="ECO:0000313" key="7">
    <source>
        <dbReference type="Proteomes" id="UP001303946"/>
    </source>
</evidence>
<feature type="domain" description="Calx-beta" evidence="5">
    <location>
        <begin position="5895"/>
        <end position="5989"/>
    </location>
</feature>
<evidence type="ECO:0000313" key="6">
    <source>
        <dbReference type="EMBL" id="WOB06419.1"/>
    </source>
</evidence>
<gene>
    <name evidence="6" type="ORF">RXV79_15970</name>
</gene>
<feature type="domain" description="Calx-beta" evidence="5">
    <location>
        <begin position="6128"/>
        <end position="6235"/>
    </location>
</feature>
<evidence type="ECO:0000259" key="5">
    <source>
        <dbReference type="SMART" id="SM00237"/>
    </source>
</evidence>
<feature type="domain" description="Calx-beta" evidence="5">
    <location>
        <begin position="6008"/>
        <end position="6105"/>
    </location>
</feature>
<dbReference type="PANTHER" id="PTHR37494">
    <property type="entry name" value="HEMAGGLUTININ"/>
    <property type="match status" value="1"/>
</dbReference>
<dbReference type="EMBL" id="CP136336">
    <property type="protein sequence ID" value="WOB06419.1"/>
    <property type="molecule type" value="Genomic_DNA"/>
</dbReference>
<dbReference type="InterPro" id="IPR001343">
    <property type="entry name" value="Hemolysn_Ca-bd"/>
</dbReference>
<evidence type="ECO:0000256" key="4">
    <source>
        <dbReference type="SAM" id="MobiDB-lite"/>
    </source>
</evidence>
<accession>A0ABZ0CV70</accession>
<feature type="domain" description="Calx-beta" evidence="5">
    <location>
        <begin position="2194"/>
        <end position="2288"/>
    </location>
</feature>
<dbReference type="InterPro" id="IPR003644">
    <property type="entry name" value="Calx_beta"/>
</dbReference>
<dbReference type="RefSeq" id="WP_316698855.1">
    <property type="nucleotide sequence ID" value="NZ_CP136336.1"/>
</dbReference>
<dbReference type="Pfam" id="PF03160">
    <property type="entry name" value="Calx-beta"/>
    <property type="match status" value="3"/>
</dbReference>
<keyword evidence="7" id="KW-1185">Reference proteome</keyword>
<dbReference type="SUPFAM" id="SSF141072">
    <property type="entry name" value="CalX-like"/>
    <property type="match status" value="7"/>
</dbReference>
<reference evidence="6 7" key="1">
    <citation type="submission" date="2023-10" db="EMBL/GenBank/DDBJ databases">
        <title>Bacteria for the degradation of biodegradable plastic PBAT(Polybutylene adipate terephthalate).</title>
        <authorList>
            <person name="Weon H.-Y."/>
            <person name="Yeon J."/>
        </authorList>
    </citation>
    <scope>NUCLEOTIDE SEQUENCE [LARGE SCALE GENOMIC DNA]</scope>
    <source>
        <strain evidence="6 7">SBD 7-3</strain>
    </source>
</reference>
<dbReference type="Gene3D" id="2.60.40.2030">
    <property type="match status" value="7"/>
</dbReference>
<organism evidence="6 7">
    <name type="scientific">Piscinibacter gummiphilus</name>
    <dbReference type="NCBI Taxonomy" id="946333"/>
    <lineage>
        <taxon>Bacteria</taxon>
        <taxon>Pseudomonadati</taxon>
        <taxon>Pseudomonadota</taxon>
        <taxon>Betaproteobacteria</taxon>
        <taxon>Burkholderiales</taxon>
        <taxon>Sphaerotilaceae</taxon>
        <taxon>Piscinibacter</taxon>
    </lineage>
</organism>
<dbReference type="InterPro" id="IPR018511">
    <property type="entry name" value="Hemolysin-typ_Ca-bd_CS"/>
</dbReference>
<feature type="domain" description="Calx-beta" evidence="5">
    <location>
        <begin position="3207"/>
        <end position="3303"/>
    </location>
</feature>